<accession>A0A0F8XIG6</accession>
<name>A0A0F8XIG6_9ZZZZ</name>
<dbReference type="SUPFAM" id="SSF88713">
    <property type="entry name" value="Glycoside hydrolase/deacetylase"/>
    <property type="match status" value="1"/>
</dbReference>
<dbReference type="GO" id="GO:0005975">
    <property type="term" value="P:carbohydrate metabolic process"/>
    <property type="evidence" value="ECO:0007669"/>
    <property type="project" value="InterPro"/>
</dbReference>
<feature type="non-terminal residue" evidence="2">
    <location>
        <position position="69"/>
    </location>
</feature>
<dbReference type="EMBL" id="LAZR01058925">
    <property type="protein sequence ID" value="KKK68882.1"/>
    <property type="molecule type" value="Genomic_DNA"/>
</dbReference>
<evidence type="ECO:0000259" key="1">
    <source>
        <dbReference type="Pfam" id="PF01522"/>
    </source>
</evidence>
<dbReference type="InterPro" id="IPR002509">
    <property type="entry name" value="NODB_dom"/>
</dbReference>
<feature type="domain" description="NodB homology" evidence="1">
    <location>
        <begin position="4"/>
        <end position="68"/>
    </location>
</feature>
<reference evidence="2" key="1">
    <citation type="journal article" date="2015" name="Nature">
        <title>Complex archaea that bridge the gap between prokaryotes and eukaryotes.</title>
        <authorList>
            <person name="Spang A."/>
            <person name="Saw J.H."/>
            <person name="Jorgensen S.L."/>
            <person name="Zaremba-Niedzwiedzka K."/>
            <person name="Martijn J."/>
            <person name="Lind A.E."/>
            <person name="van Eijk R."/>
            <person name="Schleper C."/>
            <person name="Guy L."/>
            <person name="Ettema T.J."/>
        </authorList>
    </citation>
    <scope>NUCLEOTIDE SEQUENCE</scope>
</reference>
<evidence type="ECO:0000313" key="2">
    <source>
        <dbReference type="EMBL" id="KKK68882.1"/>
    </source>
</evidence>
<dbReference type="Pfam" id="PF01522">
    <property type="entry name" value="Polysacc_deac_1"/>
    <property type="match status" value="1"/>
</dbReference>
<proteinExistence type="predicted"/>
<dbReference type="GO" id="GO:0016810">
    <property type="term" value="F:hydrolase activity, acting on carbon-nitrogen (but not peptide) bonds"/>
    <property type="evidence" value="ECO:0007669"/>
    <property type="project" value="InterPro"/>
</dbReference>
<gene>
    <name evidence="2" type="ORF">LCGC14_2939580</name>
</gene>
<sequence>MLASICLDDGTKDQYDKAVPILEEYGINATWSLCHDLIGGAWRYGSPGTNLIDWNEVEVIKKRGDEIAD</sequence>
<protein>
    <recommendedName>
        <fullName evidence="1">NodB homology domain-containing protein</fullName>
    </recommendedName>
</protein>
<comment type="caution">
    <text evidence="2">The sequence shown here is derived from an EMBL/GenBank/DDBJ whole genome shotgun (WGS) entry which is preliminary data.</text>
</comment>
<dbReference type="Gene3D" id="3.20.20.370">
    <property type="entry name" value="Glycoside hydrolase/deacetylase"/>
    <property type="match status" value="1"/>
</dbReference>
<dbReference type="InterPro" id="IPR011330">
    <property type="entry name" value="Glyco_hydro/deAcase_b/a-brl"/>
</dbReference>
<organism evidence="2">
    <name type="scientific">marine sediment metagenome</name>
    <dbReference type="NCBI Taxonomy" id="412755"/>
    <lineage>
        <taxon>unclassified sequences</taxon>
        <taxon>metagenomes</taxon>
        <taxon>ecological metagenomes</taxon>
    </lineage>
</organism>
<dbReference type="AlphaFoldDB" id="A0A0F8XIG6"/>